<reference evidence="1 2" key="1">
    <citation type="submission" date="2017-10" db="EMBL/GenBank/DDBJ databases">
        <title>Genome announcement of Methylocella silvestris TVC from permafrost.</title>
        <authorList>
            <person name="Wang J."/>
            <person name="Geng K."/>
            <person name="Ul-Haque F."/>
            <person name="Crombie A.T."/>
            <person name="Street L.E."/>
            <person name="Wookey P.A."/>
            <person name="Murrell J.C."/>
            <person name="Pratscher J."/>
        </authorList>
    </citation>
    <scope>NUCLEOTIDE SEQUENCE [LARGE SCALE GENOMIC DNA]</scope>
    <source>
        <strain evidence="1 2">TVC</strain>
    </source>
</reference>
<dbReference type="EMBL" id="PDZR01000002">
    <property type="protein sequence ID" value="PNG27326.1"/>
    <property type="molecule type" value="Genomic_DNA"/>
</dbReference>
<organism evidence="1 2">
    <name type="scientific">Methylocella silvestris</name>
    <dbReference type="NCBI Taxonomy" id="199596"/>
    <lineage>
        <taxon>Bacteria</taxon>
        <taxon>Pseudomonadati</taxon>
        <taxon>Pseudomonadota</taxon>
        <taxon>Alphaproteobacteria</taxon>
        <taxon>Hyphomicrobiales</taxon>
        <taxon>Beijerinckiaceae</taxon>
        <taxon>Methylocella</taxon>
    </lineage>
</organism>
<evidence type="ECO:0000313" key="2">
    <source>
        <dbReference type="Proteomes" id="UP000236286"/>
    </source>
</evidence>
<evidence type="ECO:0000313" key="1">
    <source>
        <dbReference type="EMBL" id="PNG27326.1"/>
    </source>
</evidence>
<dbReference type="Proteomes" id="UP000236286">
    <property type="component" value="Unassembled WGS sequence"/>
</dbReference>
<comment type="caution">
    <text evidence="1">The sequence shown here is derived from an EMBL/GenBank/DDBJ whole genome shotgun (WGS) entry which is preliminary data.</text>
</comment>
<dbReference type="AlphaFoldDB" id="A0A2J7TKM4"/>
<name>A0A2J7TKM4_METSI</name>
<gene>
    <name evidence="1" type="ORF">CR492_04425</name>
</gene>
<accession>A0A2J7TKM4</accession>
<sequence>MGRIGLEQRAACRLISRQYVAVCYKIGTAEIKPIALAQAFRTDPALRMADIRPYGTNILCQRLHRSIGFTGAPLLFKGTS</sequence>
<protein>
    <submittedName>
        <fullName evidence="1">Uncharacterized protein</fullName>
    </submittedName>
</protein>
<proteinExistence type="predicted"/>